<dbReference type="SUPFAM" id="SSF49482">
    <property type="entry name" value="Aromatic compound dioxygenase"/>
    <property type="match status" value="1"/>
</dbReference>
<name>A0A124BWQ1_ASPNG</name>
<dbReference type="InterPro" id="IPR015889">
    <property type="entry name" value="Intradiol_dOase_core"/>
</dbReference>
<keyword evidence="2" id="KW-0223">Dioxygenase</keyword>
<dbReference type="CDD" id="cd03457">
    <property type="entry name" value="intradiol_dioxygenase_like"/>
    <property type="match status" value="1"/>
</dbReference>
<dbReference type="Pfam" id="PF00775">
    <property type="entry name" value="Dioxygenase_C"/>
    <property type="match status" value="1"/>
</dbReference>
<keyword evidence="2" id="KW-0560">Oxidoreductase</keyword>
<dbReference type="VEuPathDB" id="FungiDB:ATCC64974_43550"/>
<organism evidence="2 3">
    <name type="scientific">Aspergillus niger</name>
    <dbReference type="NCBI Taxonomy" id="5061"/>
    <lineage>
        <taxon>Eukaryota</taxon>
        <taxon>Fungi</taxon>
        <taxon>Dikarya</taxon>
        <taxon>Ascomycota</taxon>
        <taxon>Pezizomycotina</taxon>
        <taxon>Eurotiomycetes</taxon>
        <taxon>Eurotiomycetidae</taxon>
        <taxon>Eurotiales</taxon>
        <taxon>Aspergillaceae</taxon>
        <taxon>Aspergillus</taxon>
        <taxon>Aspergillus subgen. Circumdati</taxon>
    </lineage>
</organism>
<protein>
    <submittedName>
        <fullName evidence="2">Extracellular dioxygenase</fullName>
    </submittedName>
</protein>
<dbReference type="InterPro" id="IPR000627">
    <property type="entry name" value="Intradiol_dOase_C"/>
</dbReference>
<dbReference type="VEuPathDB" id="FungiDB:M747DRAFT_361129"/>
<evidence type="ECO:0000313" key="3">
    <source>
        <dbReference type="Proteomes" id="UP000068243"/>
    </source>
</evidence>
<dbReference type="PANTHER" id="PTHR34315:SF9">
    <property type="entry name" value="INTRADIOL RING-CLEAVAGE DIOXYGENASES DOMAIN-CONTAINING PROTEIN-RELATED"/>
    <property type="match status" value="1"/>
</dbReference>
<dbReference type="OrthoDB" id="121380at2759"/>
<feature type="domain" description="Intradiol ring-cleavage dioxygenases" evidence="1">
    <location>
        <begin position="138"/>
        <end position="224"/>
    </location>
</feature>
<dbReference type="Proteomes" id="UP000068243">
    <property type="component" value="Unassembled WGS sequence"/>
</dbReference>
<dbReference type="EMBL" id="BCMY01000004">
    <property type="protein sequence ID" value="GAQ39951.1"/>
    <property type="molecule type" value="Genomic_DNA"/>
</dbReference>
<dbReference type="OMA" id="IWGCNAT"/>
<dbReference type="Gene3D" id="2.60.130.10">
    <property type="entry name" value="Aromatic compound dioxygenase"/>
    <property type="match status" value="1"/>
</dbReference>
<comment type="caution">
    <text evidence="2">The sequence shown here is derived from an EMBL/GenBank/DDBJ whole genome shotgun (WGS) entry which is preliminary data.</text>
</comment>
<dbReference type="VEuPathDB" id="FungiDB:ASPNIDRAFT2_1183868"/>
<dbReference type="VEuPathDB" id="FungiDB:An07g00700"/>
<dbReference type="GO" id="GO:0016702">
    <property type="term" value="F:oxidoreductase activity, acting on single donors with incorporation of molecular oxygen, incorporation of two atoms of oxygen"/>
    <property type="evidence" value="ECO:0007669"/>
    <property type="project" value="InterPro"/>
</dbReference>
<proteinExistence type="predicted"/>
<dbReference type="GO" id="GO:0008199">
    <property type="term" value="F:ferric iron binding"/>
    <property type="evidence" value="ECO:0007669"/>
    <property type="project" value="InterPro"/>
</dbReference>
<accession>A0A124BWQ1</accession>
<reference evidence="3" key="1">
    <citation type="journal article" date="2016" name="Genome Announc.">
        <title>Draft genome sequence of Aspergillus niger strain An76.</title>
        <authorList>
            <person name="Gong W."/>
            <person name="Cheng Z."/>
            <person name="Zhang H."/>
            <person name="Liu L."/>
            <person name="Gao P."/>
            <person name="Wang L."/>
        </authorList>
    </citation>
    <scope>NUCLEOTIDE SEQUENCE [LARGE SCALE GENOMIC DNA]</scope>
    <source>
        <strain evidence="3">An76</strain>
    </source>
</reference>
<evidence type="ECO:0000313" key="2">
    <source>
        <dbReference type="EMBL" id="GAQ39951.1"/>
    </source>
</evidence>
<evidence type="ECO:0000259" key="1">
    <source>
        <dbReference type="Pfam" id="PF00775"/>
    </source>
</evidence>
<sequence>MQIKNVLNLAVVGNALLATAHPGHHEEREALQQRSFKRSVAHGLQKCEASLEASGLHARAEARRRAVVDMHRRQLQARGDTAEVLNKSHLSTRPISSSTPETEVFNDDKKICLLGPSAEGETGPYWIPGEHIRGDIRENEPGIPVTVEQQFIDVETCRPLTGIYTEIWGCNATGVYSGLVADGNGNSNDLANYNRTFLRGVQQTDEDGVVTFNTLFPGHYADRTTHYHNIVHWGATLLPNNTLAGGSIPHIGQIFWDQDMISKVESTYPYNTNSIPITTNADDRVVTVETENADTDPFLNYVYLGDSLEDGLFAYLTVAVNTSAIHYPYWTNVYTASGGESVCGTCDGDPDAVDGGLPTSSASASASASA</sequence>
<dbReference type="PaxDb" id="5061-CADANGAP00005240"/>
<gene>
    <name evidence="2" type="ORF">ABL_03409</name>
</gene>
<dbReference type="AlphaFoldDB" id="A0A124BWQ1"/>
<dbReference type="PANTHER" id="PTHR34315">
    <property type="match status" value="1"/>
</dbReference>